<proteinExistence type="predicted"/>
<comment type="caution">
    <text evidence="2">The sequence shown here is derived from an EMBL/GenBank/DDBJ whole genome shotgun (WGS) entry which is preliminary data.</text>
</comment>
<feature type="non-terminal residue" evidence="2">
    <location>
        <position position="81"/>
    </location>
</feature>
<evidence type="ECO:0000256" key="1">
    <source>
        <dbReference type="SAM" id="MobiDB-lite"/>
    </source>
</evidence>
<protein>
    <submittedName>
        <fullName evidence="2">Uncharacterized protein</fullName>
    </submittedName>
</protein>
<dbReference type="EMBL" id="CAJOBI010184699">
    <property type="protein sequence ID" value="CAF4939497.1"/>
    <property type="molecule type" value="Genomic_DNA"/>
</dbReference>
<sequence>REIITCKSRQRRSSIGAVSSRKPIINLVKDDDDEEEDEKPQVPKKRNSPRRPTTAAAATTTTNRARSASRDRDRRKSRNAT</sequence>
<dbReference type="Proteomes" id="UP000676336">
    <property type="component" value="Unassembled WGS sequence"/>
</dbReference>
<feature type="compositionally biased region" description="Low complexity" evidence="1">
    <location>
        <begin position="50"/>
        <end position="66"/>
    </location>
</feature>
<organism evidence="2 3">
    <name type="scientific">Rotaria magnacalcarata</name>
    <dbReference type="NCBI Taxonomy" id="392030"/>
    <lineage>
        <taxon>Eukaryota</taxon>
        <taxon>Metazoa</taxon>
        <taxon>Spiralia</taxon>
        <taxon>Gnathifera</taxon>
        <taxon>Rotifera</taxon>
        <taxon>Eurotatoria</taxon>
        <taxon>Bdelloidea</taxon>
        <taxon>Philodinida</taxon>
        <taxon>Philodinidae</taxon>
        <taxon>Rotaria</taxon>
    </lineage>
</organism>
<accession>A0A8S3CQS0</accession>
<evidence type="ECO:0000313" key="2">
    <source>
        <dbReference type="EMBL" id="CAF4939497.1"/>
    </source>
</evidence>
<evidence type="ECO:0000313" key="3">
    <source>
        <dbReference type="Proteomes" id="UP000676336"/>
    </source>
</evidence>
<name>A0A8S3CQS0_9BILA</name>
<feature type="region of interest" description="Disordered" evidence="1">
    <location>
        <begin position="1"/>
        <end position="81"/>
    </location>
</feature>
<dbReference type="AlphaFoldDB" id="A0A8S3CQS0"/>
<gene>
    <name evidence="2" type="ORF">SMN809_LOCUS53572</name>
</gene>
<reference evidence="2" key="1">
    <citation type="submission" date="2021-02" db="EMBL/GenBank/DDBJ databases">
        <authorList>
            <person name="Nowell W R."/>
        </authorList>
    </citation>
    <scope>NUCLEOTIDE SEQUENCE</scope>
</reference>
<feature type="non-terminal residue" evidence="2">
    <location>
        <position position="1"/>
    </location>
</feature>